<sequence>MHIHPSLRSTAASGLVAGALVCTVASLVYPVYKFTKTQDAAAGTSAQAPVVPGFPTPSGPTETTTSGPLTAADREFVVQVRLSDLWELPAGQQAQAQGTTAAVRSAGGDLVTGHTRLDGDVQSAAVAVGVDLPTQPDAGQRASLTRLSGAQGTAYDRLFANTLHGSDDALFQFAAQIRADTQNSVVRRLATQTNGIVLQQIAALERTGLVDFTGGGTTAPPAPTPTTSASSVSPAPSSPVPAPPTITYTISASEAPR</sequence>
<dbReference type="Pfam" id="PF13628">
    <property type="entry name" value="DUF4142"/>
    <property type="match status" value="1"/>
</dbReference>
<dbReference type="Gene3D" id="1.20.1260.10">
    <property type="match status" value="1"/>
</dbReference>
<evidence type="ECO:0000259" key="2">
    <source>
        <dbReference type="Pfam" id="PF13628"/>
    </source>
</evidence>
<feature type="region of interest" description="Disordered" evidence="1">
    <location>
        <begin position="44"/>
        <end position="69"/>
    </location>
</feature>
<dbReference type="InterPro" id="IPR025419">
    <property type="entry name" value="DUF4142"/>
</dbReference>
<evidence type="ECO:0000256" key="1">
    <source>
        <dbReference type="SAM" id="MobiDB-lite"/>
    </source>
</evidence>
<dbReference type="EMBL" id="JAINVZ010000007">
    <property type="protein sequence ID" value="MBY8885727.1"/>
    <property type="molecule type" value="Genomic_DNA"/>
</dbReference>
<dbReference type="PANTHER" id="PTHR38593:SF1">
    <property type="entry name" value="BLR2558 PROTEIN"/>
    <property type="match status" value="1"/>
</dbReference>
<evidence type="ECO:0000313" key="3">
    <source>
        <dbReference type="EMBL" id="MBY8885727.1"/>
    </source>
</evidence>
<keyword evidence="4" id="KW-1185">Reference proteome</keyword>
<dbReference type="RefSeq" id="WP_222977288.1">
    <property type="nucleotide sequence ID" value="NZ_JAINVZ010000007.1"/>
</dbReference>
<feature type="domain" description="DUF4142" evidence="2">
    <location>
        <begin position="72"/>
        <end position="201"/>
    </location>
</feature>
<feature type="compositionally biased region" description="Low complexity" evidence="1">
    <location>
        <begin position="225"/>
        <end position="235"/>
    </location>
</feature>
<proteinExistence type="predicted"/>
<evidence type="ECO:0000313" key="4">
    <source>
        <dbReference type="Proteomes" id="UP001198565"/>
    </source>
</evidence>
<gene>
    <name evidence="3" type="ORF">K7472_12820</name>
</gene>
<dbReference type="Proteomes" id="UP001198565">
    <property type="component" value="Unassembled WGS sequence"/>
</dbReference>
<feature type="compositionally biased region" description="Low complexity" evidence="1">
    <location>
        <begin position="59"/>
        <end position="68"/>
    </location>
</feature>
<feature type="region of interest" description="Disordered" evidence="1">
    <location>
        <begin position="212"/>
        <end position="257"/>
    </location>
</feature>
<dbReference type="InterPro" id="IPR012347">
    <property type="entry name" value="Ferritin-like"/>
</dbReference>
<comment type="caution">
    <text evidence="3">The sequence shown here is derived from an EMBL/GenBank/DDBJ whole genome shotgun (WGS) entry which is preliminary data.</text>
</comment>
<name>A0ABS7QRA9_9ACTN</name>
<reference evidence="3 4" key="1">
    <citation type="submission" date="2021-08" db="EMBL/GenBank/DDBJ databases">
        <title>Streptomyces sp. PTM05 isolated from lichen.</title>
        <authorList>
            <person name="Somphong A."/>
            <person name="Phongsopitanun W."/>
            <person name="Tanasupawat S."/>
        </authorList>
    </citation>
    <scope>NUCLEOTIDE SEQUENCE [LARGE SCALE GENOMIC DNA]</scope>
    <source>
        <strain evidence="3 4">Ptm05</strain>
    </source>
</reference>
<organism evidence="3 4">
    <name type="scientific">Streptantibioticus parmotrematis</name>
    <dbReference type="NCBI Taxonomy" id="2873249"/>
    <lineage>
        <taxon>Bacteria</taxon>
        <taxon>Bacillati</taxon>
        <taxon>Actinomycetota</taxon>
        <taxon>Actinomycetes</taxon>
        <taxon>Kitasatosporales</taxon>
        <taxon>Streptomycetaceae</taxon>
        <taxon>Streptantibioticus</taxon>
    </lineage>
</organism>
<accession>A0ABS7QRA9</accession>
<feature type="compositionally biased region" description="Polar residues" evidence="1">
    <location>
        <begin position="246"/>
        <end position="257"/>
    </location>
</feature>
<protein>
    <submittedName>
        <fullName evidence="3">DUF4142 domain-containing protein</fullName>
    </submittedName>
</protein>
<dbReference type="PANTHER" id="PTHR38593">
    <property type="entry name" value="BLR2558 PROTEIN"/>
    <property type="match status" value="1"/>
</dbReference>